<reference evidence="1 2" key="1">
    <citation type="submission" date="2019-10" db="EMBL/GenBank/DDBJ databases">
        <title>Description of Paenibacillus pedi sp. nov.</title>
        <authorList>
            <person name="Carlier A."/>
            <person name="Qi S."/>
        </authorList>
    </citation>
    <scope>NUCLEOTIDE SEQUENCE [LARGE SCALE GENOMIC DNA]</scope>
    <source>
        <strain evidence="1 2">LMG 31457</strain>
    </source>
</reference>
<proteinExistence type="predicted"/>
<evidence type="ECO:0000313" key="2">
    <source>
        <dbReference type="Proteomes" id="UP000618579"/>
    </source>
</evidence>
<evidence type="ECO:0000313" key="1">
    <source>
        <dbReference type="EMBL" id="NOV04623.1"/>
    </source>
</evidence>
<dbReference type="Proteomes" id="UP000618579">
    <property type="component" value="Unassembled WGS sequence"/>
</dbReference>
<dbReference type="RefSeq" id="WP_171687422.1">
    <property type="nucleotide sequence ID" value="NZ_WHNZ01000085.1"/>
</dbReference>
<sequence>MMNYQISDWVTATTNQDEMLHGYVESMDVLGGLTRIYVIASDRESAIGKVMEVSNQDVRKLPVSSLDIEEQVKSLIDVALAVRDEMWFLELTGKLLAIQQSESRRSERNVLPTLAFRNRLGVDQI</sequence>
<organism evidence="1 2">
    <name type="scientific">Paenibacillus planticolens</name>
    <dbReference type="NCBI Taxonomy" id="2654976"/>
    <lineage>
        <taxon>Bacteria</taxon>
        <taxon>Bacillati</taxon>
        <taxon>Bacillota</taxon>
        <taxon>Bacilli</taxon>
        <taxon>Bacillales</taxon>
        <taxon>Paenibacillaceae</taxon>
        <taxon>Paenibacillus</taxon>
    </lineage>
</organism>
<protein>
    <submittedName>
        <fullName evidence="1">IDEAL domain-containing protein</fullName>
    </submittedName>
</protein>
<name>A0ABX2A0V5_9BACL</name>
<keyword evidence="2" id="KW-1185">Reference proteome</keyword>
<accession>A0ABX2A0V5</accession>
<comment type="caution">
    <text evidence="1">The sequence shown here is derived from an EMBL/GenBank/DDBJ whole genome shotgun (WGS) entry which is preliminary data.</text>
</comment>
<dbReference type="EMBL" id="WHNZ01000085">
    <property type="protein sequence ID" value="NOV04623.1"/>
    <property type="molecule type" value="Genomic_DNA"/>
</dbReference>
<gene>
    <name evidence="1" type="ORF">GC097_32100</name>
</gene>